<protein>
    <submittedName>
        <fullName evidence="1">Uncharacterized protein</fullName>
    </submittedName>
</protein>
<name>A0A165SD91_9AGAM</name>
<accession>A0A165SD91</accession>
<evidence type="ECO:0000313" key="2">
    <source>
        <dbReference type="Proteomes" id="UP000076761"/>
    </source>
</evidence>
<dbReference type="InParanoid" id="A0A165SD91"/>
<proteinExistence type="predicted"/>
<gene>
    <name evidence="1" type="ORF">NEOLEDRAFT_382450</name>
</gene>
<dbReference type="EMBL" id="KV425574">
    <property type="protein sequence ID" value="KZT24990.1"/>
    <property type="molecule type" value="Genomic_DNA"/>
</dbReference>
<dbReference type="AlphaFoldDB" id="A0A165SD91"/>
<organism evidence="1 2">
    <name type="scientific">Neolentinus lepideus HHB14362 ss-1</name>
    <dbReference type="NCBI Taxonomy" id="1314782"/>
    <lineage>
        <taxon>Eukaryota</taxon>
        <taxon>Fungi</taxon>
        <taxon>Dikarya</taxon>
        <taxon>Basidiomycota</taxon>
        <taxon>Agaricomycotina</taxon>
        <taxon>Agaricomycetes</taxon>
        <taxon>Gloeophyllales</taxon>
        <taxon>Gloeophyllaceae</taxon>
        <taxon>Neolentinus</taxon>
    </lineage>
</organism>
<dbReference type="OrthoDB" id="10504981at2759"/>
<keyword evidence="2" id="KW-1185">Reference proteome</keyword>
<reference evidence="1 2" key="1">
    <citation type="journal article" date="2016" name="Mol. Biol. Evol.">
        <title>Comparative Genomics of Early-Diverging Mushroom-Forming Fungi Provides Insights into the Origins of Lignocellulose Decay Capabilities.</title>
        <authorList>
            <person name="Nagy L.G."/>
            <person name="Riley R."/>
            <person name="Tritt A."/>
            <person name="Adam C."/>
            <person name="Daum C."/>
            <person name="Floudas D."/>
            <person name="Sun H."/>
            <person name="Yadav J.S."/>
            <person name="Pangilinan J."/>
            <person name="Larsson K.H."/>
            <person name="Matsuura K."/>
            <person name="Barry K."/>
            <person name="Labutti K."/>
            <person name="Kuo R."/>
            <person name="Ohm R.A."/>
            <person name="Bhattacharya S.S."/>
            <person name="Shirouzu T."/>
            <person name="Yoshinaga Y."/>
            <person name="Martin F.M."/>
            <person name="Grigoriev I.V."/>
            <person name="Hibbett D.S."/>
        </authorList>
    </citation>
    <scope>NUCLEOTIDE SEQUENCE [LARGE SCALE GENOMIC DNA]</scope>
    <source>
        <strain evidence="1 2">HHB14362 ss-1</strain>
    </source>
</reference>
<evidence type="ECO:0000313" key="1">
    <source>
        <dbReference type="EMBL" id="KZT24990.1"/>
    </source>
</evidence>
<dbReference type="Proteomes" id="UP000076761">
    <property type="component" value="Unassembled WGS sequence"/>
</dbReference>
<sequence>MCENNYCKSNRYAFPLQRFCEECVQYGSECPDHPEEWYCSFCKDTQPICPTCRKRQLCNLDYRTRCRCGRIESCYNCLGFDDNTITRDLKNYRVREYDEDDKDNGYSEDDDVLETVDGHPAVRFAMSGCDGHGNGWYRRFCARCIEGMNVKDCDGCRNAFCKLCRSSRTCGKHGPIQVCKSCYGNDNCKRCSKRYRVKYAQEELEAGTSELLNIKSQ</sequence>